<evidence type="ECO:0000313" key="3">
    <source>
        <dbReference type="Proteomes" id="UP000077051"/>
    </source>
</evidence>
<dbReference type="OrthoDB" id="2282326at2759"/>
<feature type="region of interest" description="Disordered" evidence="1">
    <location>
        <begin position="744"/>
        <end position="784"/>
    </location>
</feature>
<feature type="compositionally biased region" description="Acidic residues" evidence="1">
    <location>
        <begin position="523"/>
        <end position="546"/>
    </location>
</feature>
<feature type="region of interest" description="Disordered" evidence="1">
    <location>
        <begin position="21"/>
        <end position="52"/>
    </location>
</feature>
<evidence type="ECO:0000256" key="1">
    <source>
        <dbReference type="SAM" id="MobiDB-lite"/>
    </source>
</evidence>
<dbReference type="VEuPathDB" id="FungiDB:MUCCIDRAFT_110488"/>
<feature type="compositionally biased region" description="Polar residues" evidence="1">
    <location>
        <begin position="33"/>
        <end position="44"/>
    </location>
</feature>
<feature type="compositionally biased region" description="Basic residues" evidence="1">
    <location>
        <begin position="852"/>
        <end position="861"/>
    </location>
</feature>
<feature type="compositionally biased region" description="Low complexity" evidence="1">
    <location>
        <begin position="649"/>
        <end position="671"/>
    </location>
</feature>
<keyword evidence="3" id="KW-1185">Reference proteome</keyword>
<reference evidence="2 3" key="1">
    <citation type="submission" date="2015-06" db="EMBL/GenBank/DDBJ databases">
        <title>Expansion of signal transduction pathways in fungi by whole-genome duplication.</title>
        <authorList>
            <consortium name="DOE Joint Genome Institute"/>
            <person name="Corrochano L.M."/>
            <person name="Kuo A."/>
            <person name="Marcet-Houben M."/>
            <person name="Polaino S."/>
            <person name="Salamov A."/>
            <person name="Villalobos J.M."/>
            <person name="Alvarez M.I."/>
            <person name="Avalos J."/>
            <person name="Benito E.P."/>
            <person name="Benoit I."/>
            <person name="Burger G."/>
            <person name="Camino L.P."/>
            <person name="Canovas D."/>
            <person name="Cerda-Olmedo E."/>
            <person name="Cheng J.-F."/>
            <person name="Dominguez A."/>
            <person name="Elias M."/>
            <person name="Eslava A.P."/>
            <person name="Glaser F."/>
            <person name="Grimwood J."/>
            <person name="Gutierrez G."/>
            <person name="Heitman J."/>
            <person name="Henrissat B."/>
            <person name="Iturriaga E.A."/>
            <person name="Lang B.F."/>
            <person name="Lavin J.L."/>
            <person name="Lee S."/>
            <person name="Li W."/>
            <person name="Lindquist E."/>
            <person name="Lopez-Garcia S."/>
            <person name="Luque E.M."/>
            <person name="Marcos A.T."/>
            <person name="Martin J."/>
            <person name="Mccluskey K."/>
            <person name="Medina H.R."/>
            <person name="Miralles-Duran A."/>
            <person name="Miyazaki A."/>
            <person name="Munoz-Torres E."/>
            <person name="Oguiza J.A."/>
            <person name="Ohm R."/>
            <person name="Olmedo M."/>
            <person name="Orejas M."/>
            <person name="Ortiz-Castellanos L."/>
            <person name="Pisabarro A.G."/>
            <person name="Rodriguez-Romero J."/>
            <person name="Ruiz-Herrera J."/>
            <person name="Ruiz-Vazquez R."/>
            <person name="Sanz C."/>
            <person name="Schackwitz W."/>
            <person name="Schmutz J."/>
            <person name="Shahriari M."/>
            <person name="Shelest E."/>
            <person name="Silva-Franco F."/>
            <person name="Soanes D."/>
            <person name="Syed K."/>
            <person name="Tagua V.G."/>
            <person name="Talbot N.J."/>
            <person name="Thon M."/>
            <person name="De Vries R.P."/>
            <person name="Wiebenga A."/>
            <person name="Yadav J.S."/>
            <person name="Braun E.L."/>
            <person name="Baker S."/>
            <person name="Garre V."/>
            <person name="Horwitz B."/>
            <person name="Torres-Martinez S."/>
            <person name="Idnurm A."/>
            <person name="Herrera-Estrella A."/>
            <person name="Gabaldon T."/>
            <person name="Grigoriev I.V."/>
        </authorList>
    </citation>
    <scope>NUCLEOTIDE SEQUENCE [LARGE SCALE GENOMIC DNA]</scope>
    <source>
        <strain evidence="2 3">CBS 277.49</strain>
    </source>
</reference>
<dbReference type="Proteomes" id="UP000077051">
    <property type="component" value="Unassembled WGS sequence"/>
</dbReference>
<feature type="compositionally biased region" description="Basic residues" evidence="1">
    <location>
        <begin position="813"/>
        <end position="825"/>
    </location>
</feature>
<feature type="region of interest" description="Disordered" evidence="1">
    <location>
        <begin position="409"/>
        <end position="440"/>
    </location>
</feature>
<protein>
    <submittedName>
        <fullName evidence="2">Uncharacterized protein</fullName>
    </submittedName>
</protein>
<sequence>MNTQHISNSQTVMNSVTNQNTAFATGTPDRLTTDANQGQTSNAADSFKGRPSSDWDIFGDDDEFIQALEADNSTWLAVSGTQQQTQDSDQHKTTMEALLSDNSNERVEDAALAQHSQMTAPADVDDPESDAMLISDHYADLPSSPGFSLDELPIFFKQKTADVGGQLHETGDLSDIVDLVSGVAPTTESQFKEDTEVADTGDHSILEKRTIDEDVVEAVDHQFTQQMDMLDILDSASPSAQPSPSPDASGIEPSTAESGQSSDTSAPVSRFKLSLRQRNAIQLHPFTIEQAHFKHLISRSSLKGKIKASVSTQTADSQDTEFTLSDTQQVDVPTDELQASQMRPESSRKPKKTSLPSKSKKRTKDRPKATNIEEITFDDISSPVFDKYGLDKLVLPTLETGTSAKEKPKIITFQKKRRSKKNTSAARKFLPSSSAPRTRDIFDFDAQPRSSFNFATSSSEIASPSDPQATSSDPDEYLRQQMQDMNDDVDFNNYDDDTDDMEVDGEETIKRRFRVKKHTILDSSDDEEEEDMEEDEEESPPPEPELTEAELEAIFAFPGTSALTSRSSKTIGKRLTPALSEDDVVPIVEDAMEHREQKRQRVGLQDVLKKKKTLKSILPASFLKIYQKELLEEDKLQKAPRKRTMNANASKSTTATASSSTRHAATSSTSRADPDVFAAFLGSQSEDSDEDSDDMQDAYPTLDDYVTRLDYATQMPNTQQHQMESVAPTSDILDFFEDSAAQSHAISRSNSNSGSYRQTHLSASSTFSHQPKSSSPLSRQHPQSVNKHVYPFEESIEDNRIQPYHQGTSSRKSATKARKSVKRAPRSSIAIKRPANNPKKTPSIPMRDNPAPKKRRKKVKRTRDDIYCHAPYSYRAWSDRSGQAPDNNGRTHFQKSVVDTPRMAFDDIYVGTRQSVRYANESLNGDRFNELFDQRQNEQMKEKLNVLVMHTLPNVISRVRHLQDYDLRRISGLKDTVYLHHRLLAPLLSATPNLKSAYKHLQGNYADLTLFDKHLLWRNVVPENERLIAHLFYKVSGDIYRVCKDEAFLDDKELPGHDHFYTFVSVCLTQWVPLHPYEDRVQLAEMFMRHIRYLGRFLPRLVEERKTGDLAWRPIIKLMLYILDWTCRLHHLGVHQIDWSVTQCTKSLIDILVFVGFDAIKSCSKDYLAEAWVCLLQIMSVSSKTSGFYFHEQVFLDQMTDSIKTKSKDLGEYEFEKRKTTRLWAETLNLIIEKYMLL</sequence>
<feature type="compositionally biased region" description="Polar residues" evidence="1">
    <location>
        <begin position="312"/>
        <end position="344"/>
    </location>
</feature>
<evidence type="ECO:0000313" key="2">
    <source>
        <dbReference type="EMBL" id="OAD03616.1"/>
    </source>
</evidence>
<accession>A0A168LJR5</accession>
<dbReference type="STRING" id="747725.A0A168LJR5"/>
<organism evidence="2 3">
    <name type="scientific">Mucor lusitanicus CBS 277.49</name>
    <dbReference type="NCBI Taxonomy" id="747725"/>
    <lineage>
        <taxon>Eukaryota</taxon>
        <taxon>Fungi</taxon>
        <taxon>Fungi incertae sedis</taxon>
        <taxon>Mucoromycota</taxon>
        <taxon>Mucoromycotina</taxon>
        <taxon>Mucoromycetes</taxon>
        <taxon>Mucorales</taxon>
        <taxon>Mucorineae</taxon>
        <taxon>Mucoraceae</taxon>
        <taxon>Mucor</taxon>
    </lineage>
</organism>
<feature type="region of interest" description="Disordered" evidence="1">
    <location>
        <begin position="637"/>
        <end position="672"/>
    </location>
</feature>
<feature type="compositionally biased region" description="Polar residues" evidence="1">
    <location>
        <begin position="454"/>
        <end position="472"/>
    </location>
</feature>
<feature type="compositionally biased region" description="Polar residues" evidence="1">
    <location>
        <begin position="255"/>
        <end position="267"/>
    </location>
</feature>
<name>A0A168LJR5_MUCCL</name>
<dbReference type="EMBL" id="AMYB01000004">
    <property type="protein sequence ID" value="OAD03616.1"/>
    <property type="molecule type" value="Genomic_DNA"/>
</dbReference>
<feature type="region of interest" description="Disordered" evidence="1">
    <location>
        <begin position="454"/>
        <end position="474"/>
    </location>
</feature>
<proteinExistence type="predicted"/>
<dbReference type="AlphaFoldDB" id="A0A168LJR5"/>
<feature type="region of interest" description="Disordered" evidence="1">
    <location>
        <begin position="312"/>
        <end position="370"/>
    </location>
</feature>
<comment type="caution">
    <text evidence="2">The sequence shown here is derived from an EMBL/GenBank/DDBJ whole genome shotgun (WGS) entry which is preliminary data.</text>
</comment>
<feature type="region of interest" description="Disordered" evidence="1">
    <location>
        <begin position="520"/>
        <end position="546"/>
    </location>
</feature>
<gene>
    <name evidence="2" type="ORF">MUCCIDRAFT_110488</name>
</gene>
<feature type="region of interest" description="Disordered" evidence="1">
    <location>
        <begin position="796"/>
        <end position="863"/>
    </location>
</feature>
<feature type="compositionally biased region" description="Low complexity" evidence="1">
    <location>
        <begin position="235"/>
        <end position="249"/>
    </location>
</feature>
<feature type="region of interest" description="Disordered" evidence="1">
    <location>
        <begin position="235"/>
        <end position="268"/>
    </location>
</feature>